<evidence type="ECO:0000313" key="3">
    <source>
        <dbReference type="EMBL" id="KAK1801685.1"/>
    </source>
</evidence>
<keyword evidence="4" id="KW-1185">Reference proteome</keyword>
<feature type="transmembrane region" description="Helical" evidence="2">
    <location>
        <begin position="6"/>
        <end position="25"/>
    </location>
</feature>
<keyword evidence="2" id="KW-0812">Transmembrane</keyword>
<keyword evidence="2" id="KW-0472">Membrane</keyword>
<name>A0AAD8ZMR3_9TELE</name>
<sequence>MSASSSSLYQFIVSAVYLMTVRTYVFKKHRPTMDAWEEEQEKEREEGMGTPFKSPHGKMLHNLEYAPSPYSRGPCHWKILGGPGLQGWILQTLTDPGRTTGTGTMMSSTRSQTLQGPATLQRDLQSSWPHFILPQQGRRPLDDPRGAPSIVQGQTLRSPTDPSQTTRISTQKWTPQGTTTLPWTTTRATWSMKGMGNTVILV</sequence>
<reference evidence="3" key="1">
    <citation type="submission" date="2023-03" db="EMBL/GenBank/DDBJ databases">
        <title>Electrophorus voltai genome.</title>
        <authorList>
            <person name="Bian C."/>
        </authorList>
    </citation>
    <scope>NUCLEOTIDE SEQUENCE</scope>
    <source>
        <strain evidence="3">CB-2022</strain>
        <tissue evidence="3">Muscle</tissue>
    </source>
</reference>
<feature type="region of interest" description="Disordered" evidence="1">
    <location>
        <begin position="135"/>
        <end position="181"/>
    </location>
</feature>
<feature type="compositionally biased region" description="Polar residues" evidence="1">
    <location>
        <begin position="151"/>
        <end position="172"/>
    </location>
</feature>
<organism evidence="3 4">
    <name type="scientific">Electrophorus voltai</name>
    <dbReference type="NCBI Taxonomy" id="2609070"/>
    <lineage>
        <taxon>Eukaryota</taxon>
        <taxon>Metazoa</taxon>
        <taxon>Chordata</taxon>
        <taxon>Craniata</taxon>
        <taxon>Vertebrata</taxon>
        <taxon>Euteleostomi</taxon>
        <taxon>Actinopterygii</taxon>
        <taxon>Neopterygii</taxon>
        <taxon>Teleostei</taxon>
        <taxon>Ostariophysi</taxon>
        <taxon>Gymnotiformes</taxon>
        <taxon>Gymnotoidei</taxon>
        <taxon>Gymnotidae</taxon>
        <taxon>Electrophorus</taxon>
    </lineage>
</organism>
<evidence type="ECO:0000313" key="4">
    <source>
        <dbReference type="Proteomes" id="UP001239994"/>
    </source>
</evidence>
<evidence type="ECO:0000256" key="2">
    <source>
        <dbReference type="SAM" id="Phobius"/>
    </source>
</evidence>
<gene>
    <name evidence="3" type="ORF">P4O66_022330</name>
</gene>
<comment type="caution">
    <text evidence="3">The sequence shown here is derived from an EMBL/GenBank/DDBJ whole genome shotgun (WGS) entry which is preliminary data.</text>
</comment>
<protein>
    <submittedName>
        <fullName evidence="3">Uncharacterized protein</fullName>
    </submittedName>
</protein>
<dbReference type="Proteomes" id="UP001239994">
    <property type="component" value="Unassembled WGS sequence"/>
</dbReference>
<dbReference type="AlphaFoldDB" id="A0AAD8ZMR3"/>
<evidence type="ECO:0000256" key="1">
    <source>
        <dbReference type="SAM" id="MobiDB-lite"/>
    </source>
</evidence>
<keyword evidence="2" id="KW-1133">Transmembrane helix</keyword>
<dbReference type="EMBL" id="JAROKS010000008">
    <property type="protein sequence ID" value="KAK1801685.1"/>
    <property type="molecule type" value="Genomic_DNA"/>
</dbReference>
<proteinExistence type="predicted"/>
<accession>A0AAD8ZMR3</accession>